<dbReference type="Gene3D" id="2.40.30.130">
    <property type="match status" value="1"/>
</dbReference>
<keyword evidence="6" id="KW-0436">Ligase</keyword>
<feature type="domain" description="Threonyl/alanyl tRNA synthetase SAD" evidence="4">
    <location>
        <begin position="177"/>
        <end position="219"/>
    </location>
</feature>
<dbReference type="GeneID" id="94441016"/>
<dbReference type="EMBL" id="JALDAW010000013">
    <property type="protein sequence ID" value="MDY5168241.1"/>
    <property type="molecule type" value="Genomic_DNA"/>
</dbReference>
<dbReference type="RefSeq" id="WP_022937927.1">
    <property type="nucleotide sequence ID" value="NZ_BAABZA010000006.1"/>
</dbReference>
<keyword evidence="2" id="KW-0479">Metal-binding</keyword>
<dbReference type="PANTHER" id="PTHR43462:SF1">
    <property type="entry name" value="ALANYL-TRNA EDITING PROTEIN AARSD1"/>
    <property type="match status" value="1"/>
</dbReference>
<evidence type="ECO:0000313" key="7">
    <source>
        <dbReference type="Proteomes" id="UP000247612"/>
    </source>
</evidence>
<gene>
    <name evidence="6" type="ORF">DES51_104129</name>
    <name evidence="5" type="ORF">MQE39_08950</name>
</gene>
<evidence type="ECO:0000256" key="1">
    <source>
        <dbReference type="ARBA" id="ARBA00001947"/>
    </source>
</evidence>
<dbReference type="PANTHER" id="PTHR43462">
    <property type="entry name" value="ALANYL-TRNA EDITING PROTEIN"/>
    <property type="match status" value="1"/>
</dbReference>
<dbReference type="EMBL" id="QJKH01000004">
    <property type="protein sequence ID" value="PXX80124.1"/>
    <property type="molecule type" value="Genomic_DNA"/>
</dbReference>
<dbReference type="STRING" id="1034346.GCA_000313565_01623"/>
<dbReference type="InterPro" id="IPR012947">
    <property type="entry name" value="tRNA_SAD"/>
</dbReference>
<dbReference type="SUPFAM" id="SSF50447">
    <property type="entry name" value="Translation proteins"/>
    <property type="match status" value="1"/>
</dbReference>
<reference evidence="5" key="2">
    <citation type="submission" date="2022-03" db="EMBL/GenBank/DDBJ databases">
        <title>First case of bacteraemia caused by Dielma fastidiosa in a patient hospitalised with diverticulitis.</title>
        <authorList>
            <person name="Forman-Ankjaer B."/>
            <person name="Hvid-Jensen F."/>
            <person name="Kobel C.M."/>
            <person name="Greve T."/>
        </authorList>
    </citation>
    <scope>NUCLEOTIDE SEQUENCE</scope>
    <source>
        <strain evidence="5">AUH_DF_2021</strain>
    </source>
</reference>
<keyword evidence="6" id="KW-0030">Aminoacyl-tRNA synthetase</keyword>
<dbReference type="Gene3D" id="3.30.980.10">
    <property type="entry name" value="Threonyl-trna Synthetase, Chain A, domain 2"/>
    <property type="match status" value="1"/>
</dbReference>
<evidence type="ECO:0000313" key="6">
    <source>
        <dbReference type="EMBL" id="PXX80124.1"/>
    </source>
</evidence>
<dbReference type="Gene3D" id="3.10.310.40">
    <property type="match status" value="1"/>
</dbReference>
<dbReference type="Proteomes" id="UP000247612">
    <property type="component" value="Unassembled WGS sequence"/>
</dbReference>
<dbReference type="GO" id="GO:0046872">
    <property type="term" value="F:metal ion binding"/>
    <property type="evidence" value="ECO:0007669"/>
    <property type="project" value="UniProtKB-KW"/>
</dbReference>
<dbReference type="GO" id="GO:0005524">
    <property type="term" value="F:ATP binding"/>
    <property type="evidence" value="ECO:0007669"/>
    <property type="project" value="InterPro"/>
</dbReference>
<evidence type="ECO:0000313" key="5">
    <source>
        <dbReference type="EMBL" id="MDY5168241.1"/>
    </source>
</evidence>
<dbReference type="OrthoDB" id="9812949at2"/>
<name>A0A318KQ79_9FIRM</name>
<dbReference type="GO" id="GO:0004812">
    <property type="term" value="F:aminoacyl-tRNA ligase activity"/>
    <property type="evidence" value="ECO:0007669"/>
    <property type="project" value="UniProtKB-KW"/>
</dbReference>
<dbReference type="GO" id="GO:0002161">
    <property type="term" value="F:aminoacyl-tRNA deacylase activity"/>
    <property type="evidence" value="ECO:0007669"/>
    <property type="project" value="UniProtKB-ARBA"/>
</dbReference>
<dbReference type="GO" id="GO:0043039">
    <property type="term" value="P:tRNA aminoacylation"/>
    <property type="evidence" value="ECO:0007669"/>
    <property type="project" value="InterPro"/>
</dbReference>
<dbReference type="AlphaFoldDB" id="A0A318KQ79"/>
<keyword evidence="7" id="KW-1185">Reference proteome</keyword>
<dbReference type="SMART" id="SM00863">
    <property type="entry name" value="tRNA_SAD"/>
    <property type="match status" value="1"/>
</dbReference>
<protein>
    <submittedName>
        <fullName evidence="6">Alanyl-tRNA synthetase</fullName>
    </submittedName>
    <submittedName>
        <fullName evidence="5">DHHA1 domain-containing protein</fullName>
    </submittedName>
</protein>
<comment type="cofactor">
    <cofactor evidence="1">
        <name>Zn(2+)</name>
        <dbReference type="ChEBI" id="CHEBI:29105"/>
    </cofactor>
</comment>
<evidence type="ECO:0000256" key="3">
    <source>
        <dbReference type="ARBA" id="ARBA00022833"/>
    </source>
</evidence>
<reference evidence="6 7" key="1">
    <citation type="submission" date="2018-05" db="EMBL/GenBank/DDBJ databases">
        <title>Genomic Encyclopedia of Type Strains, Phase IV (KMG-IV): sequencing the most valuable type-strain genomes for metagenomic binning, comparative biology and taxonomic classification.</title>
        <authorList>
            <person name="Goeker M."/>
        </authorList>
    </citation>
    <scope>NUCLEOTIDE SEQUENCE [LARGE SCALE GENOMIC DNA]</scope>
    <source>
        <strain evidence="6 7">JC118</strain>
    </source>
</reference>
<dbReference type="Proteomes" id="UP001276902">
    <property type="component" value="Unassembled WGS sequence"/>
</dbReference>
<dbReference type="InterPro" id="IPR051335">
    <property type="entry name" value="Alanyl-tRNA_Editing_Enzymes"/>
</dbReference>
<evidence type="ECO:0000259" key="4">
    <source>
        <dbReference type="SMART" id="SM00863"/>
    </source>
</evidence>
<dbReference type="InterPro" id="IPR009000">
    <property type="entry name" value="Transl_B-barrel_sf"/>
</dbReference>
<proteinExistence type="predicted"/>
<dbReference type="SUPFAM" id="SSF55186">
    <property type="entry name" value="ThrRS/AlaRS common domain"/>
    <property type="match status" value="1"/>
</dbReference>
<keyword evidence="3" id="KW-0862">Zinc</keyword>
<comment type="caution">
    <text evidence="6">The sequence shown here is derived from an EMBL/GenBank/DDBJ whole genome shotgun (WGS) entry which is preliminary data.</text>
</comment>
<organism evidence="6 7">
    <name type="scientific">Dielma fastidiosa</name>
    <dbReference type="NCBI Taxonomy" id="1034346"/>
    <lineage>
        <taxon>Bacteria</taxon>
        <taxon>Bacillati</taxon>
        <taxon>Bacillota</taxon>
        <taxon>Erysipelotrichia</taxon>
        <taxon>Erysipelotrichales</taxon>
        <taxon>Erysipelotrichaceae</taxon>
        <taxon>Dielma</taxon>
    </lineage>
</organism>
<dbReference type="InterPro" id="IPR018163">
    <property type="entry name" value="Thr/Ala-tRNA-synth_IIc_edit"/>
</dbReference>
<accession>A0A318KQ79</accession>
<evidence type="ECO:0000256" key="2">
    <source>
        <dbReference type="ARBA" id="ARBA00022723"/>
    </source>
</evidence>
<dbReference type="Pfam" id="PF07973">
    <property type="entry name" value="tRNA_SAD"/>
    <property type="match status" value="1"/>
</dbReference>
<sequence length="387" mass="44211">MINKNYDQCFHCECTARVKEVVEEKDFYWHYLDNTIFFVESGGMRSDIGTINNLPVLGLKVENNKVWHLLDQKLDGTVFLSVNLHERFRKAQVHTAQHLISALIGGIYGAKTISHHVGDDENDVEFEMTSFTQRQCSELQILTNGLIRDDLPVTITYPSKAEAMKFAPKDKCEHDEIRVVKIGNLDYNLCGCIHVPSLKYIQMIKILGFEKTTRGIKIKYLCGDQFLDAFEKRYDVLEEMSHTLALPHLYVMSGVNKLMNDKKKLTEQLVEMKNNYYTYLAKEIATTNKKNTVIHEFTDFDAKDLSQFTLAFVNNYDRVAIFITHTDSENMHITIGHSPNIAFNSQVFFKLLAEKFGLHGGGNAALAQGGGKYDPQILEFLKNSPIF</sequence>